<protein>
    <submittedName>
        <fullName evidence="1">Uncharacterized protein</fullName>
    </submittedName>
</protein>
<evidence type="ECO:0000313" key="1">
    <source>
        <dbReference type="EMBL" id="CAG2189869.1"/>
    </source>
</evidence>
<proteinExistence type="predicted"/>
<organism evidence="1 2">
    <name type="scientific">Mytilus edulis</name>
    <name type="common">Blue mussel</name>
    <dbReference type="NCBI Taxonomy" id="6550"/>
    <lineage>
        <taxon>Eukaryota</taxon>
        <taxon>Metazoa</taxon>
        <taxon>Spiralia</taxon>
        <taxon>Lophotrochozoa</taxon>
        <taxon>Mollusca</taxon>
        <taxon>Bivalvia</taxon>
        <taxon>Autobranchia</taxon>
        <taxon>Pteriomorphia</taxon>
        <taxon>Mytilida</taxon>
        <taxon>Mytiloidea</taxon>
        <taxon>Mytilidae</taxon>
        <taxon>Mytilinae</taxon>
        <taxon>Mytilus</taxon>
    </lineage>
</organism>
<reference evidence="1" key="1">
    <citation type="submission" date="2021-03" db="EMBL/GenBank/DDBJ databases">
        <authorList>
            <person name="Bekaert M."/>
        </authorList>
    </citation>
    <scope>NUCLEOTIDE SEQUENCE</scope>
</reference>
<dbReference type="Proteomes" id="UP000683360">
    <property type="component" value="Unassembled WGS sequence"/>
</dbReference>
<dbReference type="EMBL" id="CAJPWZ010000305">
    <property type="protein sequence ID" value="CAG2189869.1"/>
    <property type="molecule type" value="Genomic_DNA"/>
</dbReference>
<accession>A0A8S3Q1L6</accession>
<keyword evidence="2" id="KW-1185">Reference proteome</keyword>
<dbReference type="OrthoDB" id="6268188at2759"/>
<gene>
    <name evidence="1" type="ORF">MEDL_5162</name>
</gene>
<sequence length="213" mass="24809">MYQSGKAAIIANEMKKYKIEILGMNETRWISTGTVEITSNLSLELREEQILHKIITSWITYERGADIAIDHHLLDHLGEGADIVLDHHLLDHLGRGVDIALDHHLLIGKVIMKLRKVYTMKNSSRVKYNENFLREKTEKEQSNITLSNKFQLLEELDNIEDQWSQIKEIINSTCEETLGGKTHTQKEWITPATLRKVNERKQKKDKLNRRKTK</sequence>
<evidence type="ECO:0000313" key="2">
    <source>
        <dbReference type="Proteomes" id="UP000683360"/>
    </source>
</evidence>
<name>A0A8S3Q1L6_MYTED</name>
<comment type="caution">
    <text evidence="1">The sequence shown here is derived from an EMBL/GenBank/DDBJ whole genome shotgun (WGS) entry which is preliminary data.</text>
</comment>
<dbReference type="AlphaFoldDB" id="A0A8S3Q1L6"/>